<proteinExistence type="predicted"/>
<feature type="compositionally biased region" description="Acidic residues" evidence="1">
    <location>
        <begin position="248"/>
        <end position="290"/>
    </location>
</feature>
<evidence type="ECO:0000313" key="3">
    <source>
        <dbReference type="Proteomes" id="UP000663855"/>
    </source>
</evidence>
<feature type="region of interest" description="Disordered" evidence="1">
    <location>
        <begin position="38"/>
        <end position="68"/>
    </location>
</feature>
<accession>A0A814Q2Q3</accession>
<evidence type="ECO:0000313" key="2">
    <source>
        <dbReference type="EMBL" id="CAF1113649.1"/>
    </source>
</evidence>
<sequence length="426" mass="48034">MTSENELDALKLMETIANNEEPNLLTIVAEQTAIGKTENERINIEKPKRPGRKRKELTSTSSVKEEDLDNSNIVDTQPLFEQPIIVEGKRSRKPTSRLELSDLETPKKELSIPQGLGKPLGHIEYINYQITHASPDTLMRMRNICFGRRASHNDIKQNLREFNGFEFEHGSDQYQRHLSSLIKLNKDQLRSVSDVLGLSAASRNNEHAEAILDFLMKPVDEGKTIPERTTLTRNAKKVSTNSKQSIPTDEDDFDEKTENGDDYQDELFYDEEEDDDDGTDDDYIGSDEEVGFNTKDDPDDFVYQPGKKTPRKKPPMKSSRKGSTNKRKKGGSTPSKRGRKKNTIIIDDKRGSTPSKRGRKKNTIIIDDKSENADIVLDPAVPVQVNNEDNGTNTAFSSAETKTDNVNTIDTKLSEQNDITKKTTTT</sequence>
<organism evidence="2 3">
    <name type="scientific">Rotaria magnacalcarata</name>
    <dbReference type="NCBI Taxonomy" id="392030"/>
    <lineage>
        <taxon>Eukaryota</taxon>
        <taxon>Metazoa</taxon>
        <taxon>Spiralia</taxon>
        <taxon>Gnathifera</taxon>
        <taxon>Rotifera</taxon>
        <taxon>Eurotatoria</taxon>
        <taxon>Bdelloidea</taxon>
        <taxon>Philodinida</taxon>
        <taxon>Philodinidae</taxon>
        <taxon>Rotaria</taxon>
    </lineage>
</organism>
<feature type="region of interest" description="Disordered" evidence="1">
    <location>
        <begin position="379"/>
        <end position="400"/>
    </location>
</feature>
<dbReference type="PANTHER" id="PTHR13468:SF1">
    <property type="entry name" value="PROTEIN DEK"/>
    <property type="match status" value="1"/>
</dbReference>
<dbReference type="InterPro" id="IPR044198">
    <property type="entry name" value="DEK"/>
</dbReference>
<dbReference type="EMBL" id="CAJNOV010002733">
    <property type="protein sequence ID" value="CAF1113649.1"/>
    <property type="molecule type" value="Genomic_DNA"/>
</dbReference>
<evidence type="ECO:0000256" key="1">
    <source>
        <dbReference type="SAM" id="MobiDB-lite"/>
    </source>
</evidence>
<dbReference type="GO" id="GO:0005634">
    <property type="term" value="C:nucleus"/>
    <property type="evidence" value="ECO:0007669"/>
    <property type="project" value="TreeGrafter"/>
</dbReference>
<feature type="compositionally biased region" description="Basic residues" evidence="1">
    <location>
        <begin position="308"/>
        <end position="342"/>
    </location>
</feature>
<reference evidence="2" key="1">
    <citation type="submission" date="2021-02" db="EMBL/GenBank/DDBJ databases">
        <authorList>
            <person name="Nowell W R."/>
        </authorList>
    </citation>
    <scope>NUCLEOTIDE SEQUENCE</scope>
</reference>
<feature type="region of interest" description="Disordered" evidence="1">
    <location>
        <begin position="225"/>
        <end position="365"/>
    </location>
</feature>
<dbReference type="PANTHER" id="PTHR13468">
    <property type="entry name" value="DEK PROTEIN"/>
    <property type="match status" value="1"/>
</dbReference>
<name>A0A814Q2Q3_9BILA</name>
<dbReference type="Proteomes" id="UP000663855">
    <property type="component" value="Unassembled WGS sequence"/>
</dbReference>
<dbReference type="GO" id="GO:0003677">
    <property type="term" value="F:DNA binding"/>
    <property type="evidence" value="ECO:0007669"/>
    <property type="project" value="InterPro"/>
</dbReference>
<protein>
    <submittedName>
        <fullName evidence="2">Uncharacterized protein</fullName>
    </submittedName>
</protein>
<feature type="compositionally biased region" description="Polar residues" evidence="1">
    <location>
        <begin position="227"/>
        <end position="247"/>
    </location>
</feature>
<dbReference type="GO" id="GO:2000779">
    <property type="term" value="P:regulation of double-strand break repair"/>
    <property type="evidence" value="ECO:0007669"/>
    <property type="project" value="TreeGrafter"/>
</dbReference>
<feature type="compositionally biased region" description="Basic and acidic residues" evidence="1">
    <location>
        <begin position="38"/>
        <end position="48"/>
    </location>
</feature>
<gene>
    <name evidence="2" type="ORF">CJN711_LOCUS7733</name>
</gene>
<dbReference type="AlphaFoldDB" id="A0A814Q2Q3"/>
<dbReference type="GO" id="GO:0042393">
    <property type="term" value="F:histone binding"/>
    <property type="evidence" value="ECO:0007669"/>
    <property type="project" value="TreeGrafter"/>
</dbReference>
<feature type="compositionally biased region" description="Polar residues" evidence="1">
    <location>
        <begin position="384"/>
        <end position="400"/>
    </location>
</feature>
<dbReference type="GO" id="GO:0006325">
    <property type="term" value="P:chromatin organization"/>
    <property type="evidence" value="ECO:0007669"/>
    <property type="project" value="InterPro"/>
</dbReference>
<comment type="caution">
    <text evidence="2">The sequence shown here is derived from an EMBL/GenBank/DDBJ whole genome shotgun (WGS) entry which is preliminary data.</text>
</comment>